<evidence type="ECO:0000313" key="6">
    <source>
        <dbReference type="Ensembl" id="ENSOANP00000047717.1"/>
    </source>
</evidence>
<dbReference type="Gene3D" id="2.40.15.10">
    <property type="entry name" value="TCL1/MTCP1"/>
    <property type="match status" value="1"/>
</dbReference>
<dbReference type="GO" id="GO:0019901">
    <property type="term" value="F:protein kinase binding"/>
    <property type="evidence" value="ECO:0007669"/>
    <property type="project" value="Ensembl"/>
</dbReference>
<dbReference type="Bgee" id="ENSOANG00000036945">
    <property type="expression patterns" value="Expressed in liver and 7 other cell types or tissues"/>
</dbReference>
<evidence type="ECO:0000313" key="7">
    <source>
        <dbReference type="Proteomes" id="UP000002279"/>
    </source>
</evidence>
<reference evidence="6" key="3">
    <citation type="submission" date="2025-09" db="UniProtKB">
        <authorList>
            <consortium name="Ensembl"/>
        </authorList>
    </citation>
    <scope>IDENTIFICATION</scope>
    <source>
        <strain evidence="6">Glennie</strain>
    </source>
</reference>
<dbReference type="FunFam" id="2.40.15.10:FF:000001">
    <property type="entry name" value="protein p13 MTCP-1"/>
    <property type="match status" value="1"/>
</dbReference>
<dbReference type="InParanoid" id="A0A6I8P1U3"/>
<dbReference type="GeneID" id="100084106"/>
<protein>
    <recommendedName>
        <fullName evidence="4">Protein p13 MTCP-1</fullName>
    </recommendedName>
    <alternativeName>
        <fullName evidence="5">Mature T-cell proliferation-1 type B1</fullName>
    </alternativeName>
</protein>
<gene>
    <name evidence="6" type="primary">MTCP1</name>
</gene>
<dbReference type="Ensembl" id="ENSOANT00000048711.1">
    <property type="protein sequence ID" value="ENSOANP00000047717.1"/>
    <property type="gene ID" value="ENSOANG00000036945.1"/>
</dbReference>
<dbReference type="AlphaFoldDB" id="A0A6I8P1U3"/>
<comment type="subunit">
    <text evidence="3">Interacts with AKT1 and AKT2 (via PH domain). Does not interact with AKT3.</text>
</comment>
<dbReference type="OMA" id="DHLWVHR"/>
<comment type="similarity">
    <text evidence="1">Belongs to the TCL1 family.</text>
</comment>
<accession>A0A6I8P1U3</accession>
<dbReference type="CTD" id="4515"/>
<evidence type="ECO:0000256" key="3">
    <source>
        <dbReference type="ARBA" id="ARBA00062572"/>
    </source>
</evidence>
<dbReference type="InterPro" id="IPR036672">
    <property type="entry name" value="TCL1_MTCP1_sf"/>
</dbReference>
<reference evidence="6" key="2">
    <citation type="submission" date="2025-08" db="UniProtKB">
        <authorList>
            <consortium name="Ensembl"/>
        </authorList>
    </citation>
    <scope>IDENTIFICATION</scope>
    <source>
        <strain evidence="6">Glennie</strain>
    </source>
</reference>
<dbReference type="GO" id="GO:0043539">
    <property type="term" value="F:protein serine/threonine kinase activator activity"/>
    <property type="evidence" value="ECO:0000318"/>
    <property type="project" value="GO_Central"/>
</dbReference>
<dbReference type="Proteomes" id="UP000002279">
    <property type="component" value="Chromosome 6"/>
</dbReference>
<dbReference type="GO" id="GO:0035556">
    <property type="term" value="P:intracellular signal transduction"/>
    <property type="evidence" value="ECO:0000318"/>
    <property type="project" value="GO_Central"/>
</dbReference>
<evidence type="ECO:0000256" key="2">
    <source>
        <dbReference type="ARBA" id="ARBA00058060"/>
    </source>
</evidence>
<name>A0A6I8P1U3_ORNAN</name>
<reference evidence="6 7" key="1">
    <citation type="journal article" date="2008" name="Nature">
        <title>Genome analysis of the platypus reveals unique signatures of evolution.</title>
        <authorList>
            <person name="Warren W.C."/>
            <person name="Hillier L.W."/>
            <person name="Marshall Graves J.A."/>
            <person name="Birney E."/>
            <person name="Ponting C.P."/>
            <person name="Grutzner F."/>
            <person name="Belov K."/>
            <person name="Miller W."/>
            <person name="Clarke L."/>
            <person name="Chinwalla A.T."/>
            <person name="Yang S.P."/>
            <person name="Heger A."/>
            <person name="Locke D.P."/>
            <person name="Miethke P."/>
            <person name="Waters P.D."/>
            <person name="Veyrunes F."/>
            <person name="Fulton L."/>
            <person name="Fulton B."/>
            <person name="Graves T."/>
            <person name="Wallis J."/>
            <person name="Puente X.S."/>
            <person name="Lopez-Otin C."/>
            <person name="Ordonez G.R."/>
            <person name="Eichler E.E."/>
            <person name="Chen L."/>
            <person name="Cheng Z."/>
            <person name="Deakin J.E."/>
            <person name="Alsop A."/>
            <person name="Thompson K."/>
            <person name="Kirby P."/>
            <person name="Papenfuss A.T."/>
            <person name="Wakefield M.J."/>
            <person name="Olender T."/>
            <person name="Lancet D."/>
            <person name="Huttley G.A."/>
            <person name="Smit A.F."/>
            <person name="Pask A."/>
            <person name="Temple-Smith P."/>
            <person name="Batzer M.A."/>
            <person name="Walker J.A."/>
            <person name="Konkel M.K."/>
            <person name="Harris R.S."/>
            <person name="Whittington C.M."/>
            <person name="Wong E.S."/>
            <person name="Gemmell N.J."/>
            <person name="Buschiazzo E."/>
            <person name="Vargas Jentzsch I.M."/>
            <person name="Merkel A."/>
            <person name="Schmitz J."/>
            <person name="Zemann A."/>
            <person name="Churakov G."/>
            <person name="Kriegs J.O."/>
            <person name="Brosius J."/>
            <person name="Murchison E.P."/>
            <person name="Sachidanandam R."/>
            <person name="Smith C."/>
            <person name="Hannon G.J."/>
            <person name="Tsend-Ayush E."/>
            <person name="McMillan D."/>
            <person name="Attenborough R."/>
            <person name="Rens W."/>
            <person name="Ferguson-Smith M."/>
            <person name="Lefevre C.M."/>
            <person name="Sharp J.A."/>
            <person name="Nicholas K.R."/>
            <person name="Ray D.A."/>
            <person name="Kube M."/>
            <person name="Reinhardt R."/>
            <person name="Pringle T.H."/>
            <person name="Taylor J."/>
            <person name="Jones R.C."/>
            <person name="Nixon B."/>
            <person name="Dacheux J.L."/>
            <person name="Niwa H."/>
            <person name="Sekita Y."/>
            <person name="Huang X."/>
            <person name="Stark A."/>
            <person name="Kheradpour P."/>
            <person name="Kellis M."/>
            <person name="Flicek P."/>
            <person name="Chen Y."/>
            <person name="Webber C."/>
            <person name="Hardison R."/>
            <person name="Nelson J."/>
            <person name="Hallsworth-Pepin K."/>
            <person name="Delehaunty K."/>
            <person name="Markovic C."/>
            <person name="Minx P."/>
            <person name="Feng Y."/>
            <person name="Kremitzki C."/>
            <person name="Mitreva M."/>
            <person name="Glasscock J."/>
            <person name="Wylie T."/>
            <person name="Wohldmann P."/>
            <person name="Thiru P."/>
            <person name="Nhan M.N."/>
            <person name="Pohl C.S."/>
            <person name="Smith S.M."/>
            <person name="Hou S."/>
            <person name="Nefedov M."/>
            <person name="de Jong P.J."/>
            <person name="Renfree M.B."/>
            <person name="Mardis E.R."/>
            <person name="Wilson R.K."/>
        </authorList>
    </citation>
    <scope>NUCLEOTIDE SEQUENCE [LARGE SCALE GENOMIC DNA]</scope>
    <source>
        <strain evidence="6 7">Glennie</strain>
    </source>
</reference>
<dbReference type="InterPro" id="IPR004832">
    <property type="entry name" value="TCL1_MTCP1"/>
</dbReference>
<sequence>MAEGGGAGASPDHLWVHRAGVYRDERQRTWVAVLDEEASILRVRIQQIQVPLGDPVRPSLLPPSQLPLMWQLYPEEHYKDSNSRLWEIEHHIMVRGVQELLLKLLPDD</sequence>
<dbReference type="RefSeq" id="XP_028923293.1">
    <property type="nucleotide sequence ID" value="XM_029067460.1"/>
</dbReference>
<dbReference type="Pfam" id="PF01840">
    <property type="entry name" value="TCL1_MTCP1"/>
    <property type="match status" value="1"/>
</dbReference>
<dbReference type="KEGG" id="oaa:100084106"/>
<comment type="function">
    <text evidence="2">Enhances the phosphorylation and activation of AKT1 and AKT2.</text>
</comment>
<evidence type="ECO:0000256" key="5">
    <source>
        <dbReference type="ARBA" id="ARBA00080468"/>
    </source>
</evidence>
<organism evidence="6 7">
    <name type="scientific">Ornithorhynchus anatinus</name>
    <name type="common">Duckbill platypus</name>
    <dbReference type="NCBI Taxonomy" id="9258"/>
    <lineage>
        <taxon>Eukaryota</taxon>
        <taxon>Metazoa</taxon>
        <taxon>Chordata</taxon>
        <taxon>Craniata</taxon>
        <taxon>Vertebrata</taxon>
        <taxon>Euteleostomi</taxon>
        <taxon>Mammalia</taxon>
        <taxon>Monotremata</taxon>
        <taxon>Ornithorhynchidae</taxon>
        <taxon>Ornithorhynchus</taxon>
    </lineage>
</organism>
<dbReference type="GeneTree" id="ENSGT00390000006885"/>
<evidence type="ECO:0000256" key="1">
    <source>
        <dbReference type="ARBA" id="ARBA00006399"/>
    </source>
</evidence>
<dbReference type="PANTHER" id="PTHR14060">
    <property type="entry name" value="PROTEIN P13 MTCP-1"/>
    <property type="match status" value="1"/>
</dbReference>
<dbReference type="FunCoup" id="A0A6I8P1U3">
    <property type="interactions" value="291"/>
</dbReference>
<dbReference type="PANTHER" id="PTHR14060:SF8">
    <property type="entry name" value="PROTEIN P13 MTCP-1"/>
    <property type="match status" value="1"/>
</dbReference>
<dbReference type="OrthoDB" id="9413917at2759"/>
<dbReference type="SUPFAM" id="SSF50904">
    <property type="entry name" value="Oncogene products"/>
    <property type="match status" value="1"/>
</dbReference>
<evidence type="ECO:0000256" key="4">
    <source>
        <dbReference type="ARBA" id="ARBA00073256"/>
    </source>
</evidence>
<proteinExistence type="inferred from homology"/>
<keyword evidence="7" id="KW-1185">Reference proteome</keyword>